<accession>A0A2Z5G7Z9</accession>
<name>A0A2Z5G7Z9_9BACT</name>
<proteinExistence type="predicted"/>
<reference evidence="1 2" key="1">
    <citation type="journal article" date="2018" name="Front. Microbiol.">
        <title>Hydrolytic Capabilities as a Key to Environmental Success: Chitinolytic and Cellulolytic Acidobacteria From Acidic Sub-arctic Soils and Boreal Peatlands.</title>
        <authorList>
            <person name="Belova S.E."/>
            <person name="Ravin N.V."/>
            <person name="Pankratov T.A."/>
            <person name="Rakitin A.L."/>
            <person name="Ivanova A.A."/>
            <person name="Beletsky A.V."/>
            <person name="Mardanov A.V."/>
            <person name="Sinninghe Damste J.S."/>
            <person name="Dedysh S.N."/>
        </authorList>
    </citation>
    <scope>NUCLEOTIDE SEQUENCE [LARGE SCALE GENOMIC DNA]</scope>
    <source>
        <strain evidence="1 2">SBC82</strain>
    </source>
</reference>
<keyword evidence="2" id="KW-1185">Reference proteome</keyword>
<dbReference type="Proteomes" id="UP000253606">
    <property type="component" value="Chromosome"/>
</dbReference>
<sequence length="66" mass="7704">MPRVRVYDSNTASRYAHLGAFPLFARLASMRKKRPNRPLSRARMLYRTVIQSALLRIDDNLQRLSS</sequence>
<evidence type="ECO:0000313" key="1">
    <source>
        <dbReference type="EMBL" id="AXC15100.1"/>
    </source>
</evidence>
<dbReference type="AlphaFoldDB" id="A0A2Z5G7Z9"/>
<dbReference type="KEGG" id="abas:ACPOL_5856"/>
<organism evidence="1 2">
    <name type="scientific">Acidisarcina polymorpha</name>
    <dbReference type="NCBI Taxonomy" id="2211140"/>
    <lineage>
        <taxon>Bacteria</taxon>
        <taxon>Pseudomonadati</taxon>
        <taxon>Acidobacteriota</taxon>
        <taxon>Terriglobia</taxon>
        <taxon>Terriglobales</taxon>
        <taxon>Acidobacteriaceae</taxon>
        <taxon>Acidisarcina</taxon>
    </lineage>
</organism>
<evidence type="ECO:0000313" key="2">
    <source>
        <dbReference type="Proteomes" id="UP000253606"/>
    </source>
</evidence>
<dbReference type="EMBL" id="CP030840">
    <property type="protein sequence ID" value="AXC15100.1"/>
    <property type="molecule type" value="Genomic_DNA"/>
</dbReference>
<gene>
    <name evidence="1" type="ORF">ACPOL_5856</name>
</gene>
<protein>
    <submittedName>
        <fullName evidence="1">Uncharacterized protein</fullName>
    </submittedName>
</protein>